<protein>
    <submittedName>
        <fullName evidence="6">TetR/AcrR family transcriptional regulator</fullName>
    </submittedName>
</protein>
<feature type="domain" description="HTH tetR-type" evidence="5">
    <location>
        <begin position="14"/>
        <end position="74"/>
    </location>
</feature>
<keyword evidence="3" id="KW-0804">Transcription</keyword>
<keyword evidence="2 4" id="KW-0238">DNA-binding</keyword>
<dbReference type="Gene3D" id="1.10.357.10">
    <property type="entry name" value="Tetracycline Repressor, domain 2"/>
    <property type="match status" value="1"/>
</dbReference>
<dbReference type="GO" id="GO:0003700">
    <property type="term" value="F:DNA-binding transcription factor activity"/>
    <property type="evidence" value="ECO:0007669"/>
    <property type="project" value="TreeGrafter"/>
</dbReference>
<dbReference type="AlphaFoldDB" id="A0A931FJH8"/>
<evidence type="ECO:0000256" key="2">
    <source>
        <dbReference type="ARBA" id="ARBA00023125"/>
    </source>
</evidence>
<dbReference type="InterPro" id="IPR001647">
    <property type="entry name" value="HTH_TetR"/>
</dbReference>
<dbReference type="SUPFAM" id="SSF46689">
    <property type="entry name" value="Homeodomain-like"/>
    <property type="match status" value="1"/>
</dbReference>
<dbReference type="RefSeq" id="WP_196197925.1">
    <property type="nucleotide sequence ID" value="NZ_JADPRT010000018.1"/>
</dbReference>
<dbReference type="SUPFAM" id="SSF48498">
    <property type="entry name" value="Tetracyclin repressor-like, C-terminal domain"/>
    <property type="match status" value="1"/>
</dbReference>
<evidence type="ECO:0000313" key="6">
    <source>
        <dbReference type="EMBL" id="MBF9072769.1"/>
    </source>
</evidence>
<accession>A0A931FJH8</accession>
<dbReference type="InterPro" id="IPR050109">
    <property type="entry name" value="HTH-type_TetR-like_transc_reg"/>
</dbReference>
<dbReference type="InterPro" id="IPR036271">
    <property type="entry name" value="Tet_transcr_reg_TetR-rel_C_sf"/>
</dbReference>
<dbReference type="Proteomes" id="UP000657385">
    <property type="component" value="Unassembled WGS sequence"/>
</dbReference>
<dbReference type="PANTHER" id="PTHR30055:SF234">
    <property type="entry name" value="HTH-TYPE TRANSCRIPTIONAL REGULATOR BETI"/>
    <property type="match status" value="1"/>
</dbReference>
<keyword evidence="7" id="KW-1185">Reference proteome</keyword>
<dbReference type="PANTHER" id="PTHR30055">
    <property type="entry name" value="HTH-TYPE TRANSCRIPTIONAL REGULATOR RUTR"/>
    <property type="match status" value="1"/>
</dbReference>
<evidence type="ECO:0000256" key="1">
    <source>
        <dbReference type="ARBA" id="ARBA00023015"/>
    </source>
</evidence>
<evidence type="ECO:0000256" key="4">
    <source>
        <dbReference type="PROSITE-ProRule" id="PRU00335"/>
    </source>
</evidence>
<dbReference type="PROSITE" id="PS50977">
    <property type="entry name" value="HTH_TETR_2"/>
    <property type="match status" value="1"/>
</dbReference>
<evidence type="ECO:0000313" key="7">
    <source>
        <dbReference type="Proteomes" id="UP000657385"/>
    </source>
</evidence>
<organism evidence="6 7">
    <name type="scientific">Streptacidiphilus fuscans</name>
    <dbReference type="NCBI Taxonomy" id="2789292"/>
    <lineage>
        <taxon>Bacteria</taxon>
        <taxon>Bacillati</taxon>
        <taxon>Actinomycetota</taxon>
        <taxon>Actinomycetes</taxon>
        <taxon>Kitasatosporales</taxon>
        <taxon>Streptomycetaceae</taxon>
        <taxon>Streptacidiphilus</taxon>
    </lineage>
</organism>
<dbReference type="EMBL" id="JADPRT010000018">
    <property type="protein sequence ID" value="MBF9072769.1"/>
    <property type="molecule type" value="Genomic_DNA"/>
</dbReference>
<dbReference type="GO" id="GO:0000976">
    <property type="term" value="F:transcription cis-regulatory region binding"/>
    <property type="evidence" value="ECO:0007669"/>
    <property type="project" value="TreeGrafter"/>
</dbReference>
<sequence length="205" mass="22011">MSTGRPRGPYAKTAARRKVILDAALAAYAEAGSRAVSIKDIADRAGLSYAGVLHHFGSREALLTAVLEARDAAAAETYGEEAALWRTDMLAANRETPGLVKLFVDLVAAGAEPGHPAHGFFVERYRTLRRRLSRALAGRPPADERPAPTGDPDPEWAARVLLAATDGLQVQWLLDPASTDIPDDIARLRDVLLDALDRAAAPDRD</sequence>
<gene>
    <name evidence="6" type="ORF">I2501_32615</name>
</gene>
<keyword evidence="1" id="KW-0805">Transcription regulation</keyword>
<feature type="DNA-binding region" description="H-T-H motif" evidence="4">
    <location>
        <begin position="37"/>
        <end position="56"/>
    </location>
</feature>
<comment type="caution">
    <text evidence="6">The sequence shown here is derived from an EMBL/GenBank/DDBJ whole genome shotgun (WGS) entry which is preliminary data.</text>
</comment>
<dbReference type="InterPro" id="IPR009057">
    <property type="entry name" value="Homeodomain-like_sf"/>
</dbReference>
<proteinExistence type="predicted"/>
<reference evidence="6" key="1">
    <citation type="submission" date="2020-11" db="EMBL/GenBank/DDBJ databases">
        <title>Isolation and identification of active actinomycetes.</title>
        <authorList>
            <person name="Yu B."/>
        </authorList>
    </citation>
    <scope>NUCLEOTIDE SEQUENCE</scope>
    <source>
        <strain evidence="6">NEAU-YB345</strain>
    </source>
</reference>
<evidence type="ECO:0000256" key="3">
    <source>
        <dbReference type="ARBA" id="ARBA00023163"/>
    </source>
</evidence>
<evidence type="ECO:0000259" key="5">
    <source>
        <dbReference type="PROSITE" id="PS50977"/>
    </source>
</evidence>
<name>A0A931FJH8_9ACTN</name>
<dbReference type="Pfam" id="PF00440">
    <property type="entry name" value="TetR_N"/>
    <property type="match status" value="1"/>
</dbReference>
<dbReference type="PRINTS" id="PR00455">
    <property type="entry name" value="HTHTETR"/>
</dbReference>